<evidence type="ECO:0000259" key="8">
    <source>
        <dbReference type="Pfam" id="PF04389"/>
    </source>
</evidence>
<dbReference type="SUPFAM" id="SSF52025">
    <property type="entry name" value="PA domain"/>
    <property type="match status" value="1"/>
</dbReference>
<organism evidence="9 10">
    <name type="scientific">Smittium simulii</name>
    <dbReference type="NCBI Taxonomy" id="133385"/>
    <lineage>
        <taxon>Eukaryota</taxon>
        <taxon>Fungi</taxon>
        <taxon>Fungi incertae sedis</taxon>
        <taxon>Zoopagomycota</taxon>
        <taxon>Kickxellomycotina</taxon>
        <taxon>Harpellomycetes</taxon>
        <taxon>Harpellales</taxon>
        <taxon>Legeriomycetaceae</taxon>
        <taxon>Smittium</taxon>
    </lineage>
</organism>
<dbReference type="Pfam" id="PF04389">
    <property type="entry name" value="Peptidase_M28"/>
    <property type="match status" value="1"/>
</dbReference>
<keyword evidence="7" id="KW-1133">Transmembrane helix</keyword>
<keyword evidence="4 6" id="KW-0378">Hydrolase</keyword>
<comment type="similarity">
    <text evidence="2">Belongs to the peptidase M28 family. M28B subfamily.</text>
</comment>
<dbReference type="EMBL" id="MBFR01000254">
    <property type="protein sequence ID" value="PVU90513.1"/>
    <property type="molecule type" value="Genomic_DNA"/>
</dbReference>
<evidence type="ECO:0000256" key="3">
    <source>
        <dbReference type="ARBA" id="ARBA00022670"/>
    </source>
</evidence>
<dbReference type="PANTHER" id="PTHR12147">
    <property type="entry name" value="METALLOPEPTIDASE M28 FAMILY MEMBER"/>
    <property type="match status" value="1"/>
</dbReference>
<keyword evidence="3 6" id="KW-0645">Protease</keyword>
<dbReference type="Gene3D" id="3.40.630.10">
    <property type="entry name" value="Zn peptidases"/>
    <property type="match status" value="1"/>
</dbReference>
<keyword evidence="7" id="KW-0472">Membrane</keyword>
<dbReference type="GO" id="GO:0006508">
    <property type="term" value="P:proteolysis"/>
    <property type="evidence" value="ECO:0007669"/>
    <property type="project" value="UniProtKB-KW"/>
</dbReference>
<comment type="cofactor">
    <cofactor evidence="1">
        <name>Zn(2+)</name>
        <dbReference type="ChEBI" id="CHEBI:29105"/>
    </cofactor>
</comment>
<comment type="caution">
    <text evidence="9">The sequence shown here is derived from an EMBL/GenBank/DDBJ whole genome shotgun (WGS) entry which is preliminary data.</text>
</comment>
<evidence type="ECO:0000313" key="9">
    <source>
        <dbReference type="EMBL" id="PVU90513.1"/>
    </source>
</evidence>
<keyword evidence="6" id="KW-0479">Metal-binding</keyword>
<evidence type="ECO:0000256" key="6">
    <source>
        <dbReference type="RuleBase" id="RU361240"/>
    </source>
</evidence>
<dbReference type="InterPro" id="IPR045175">
    <property type="entry name" value="M28_fam"/>
</dbReference>
<evidence type="ECO:0000256" key="5">
    <source>
        <dbReference type="ARBA" id="ARBA00022833"/>
    </source>
</evidence>
<keyword evidence="5 6" id="KW-0862">Zinc</keyword>
<feature type="transmembrane region" description="Helical" evidence="7">
    <location>
        <begin position="37"/>
        <end position="55"/>
    </location>
</feature>
<dbReference type="STRING" id="133385.A0A2T9YDV2"/>
<feature type="domain" description="Peptidase M28" evidence="8">
    <location>
        <begin position="293"/>
        <end position="515"/>
    </location>
</feature>
<dbReference type="GO" id="GO:0046872">
    <property type="term" value="F:metal ion binding"/>
    <property type="evidence" value="ECO:0007669"/>
    <property type="project" value="UniProtKB-KW"/>
</dbReference>
<evidence type="ECO:0000256" key="7">
    <source>
        <dbReference type="SAM" id="Phobius"/>
    </source>
</evidence>
<dbReference type="AlphaFoldDB" id="A0A2T9YDV2"/>
<evidence type="ECO:0000313" key="10">
    <source>
        <dbReference type="Proteomes" id="UP000245383"/>
    </source>
</evidence>
<dbReference type="SUPFAM" id="SSF53187">
    <property type="entry name" value="Zn-dependent exopeptidases"/>
    <property type="match status" value="1"/>
</dbReference>
<gene>
    <name evidence="9" type="ORF">BB561_004855</name>
</gene>
<evidence type="ECO:0000256" key="1">
    <source>
        <dbReference type="ARBA" id="ARBA00001947"/>
    </source>
</evidence>
<proteinExistence type="inferred from homology"/>
<keyword evidence="10" id="KW-1185">Reference proteome</keyword>
<name>A0A2T9YDV2_9FUNG</name>
<dbReference type="EC" id="3.4.-.-" evidence="6"/>
<dbReference type="InterPro" id="IPR046450">
    <property type="entry name" value="PA_dom_sf"/>
</dbReference>
<evidence type="ECO:0000256" key="2">
    <source>
        <dbReference type="ARBA" id="ARBA00005634"/>
    </source>
</evidence>
<dbReference type="PANTHER" id="PTHR12147:SF26">
    <property type="entry name" value="PEPTIDASE M28 DOMAIN-CONTAINING PROTEIN"/>
    <property type="match status" value="1"/>
</dbReference>
<reference evidence="9 10" key="1">
    <citation type="journal article" date="2018" name="MBio">
        <title>Comparative Genomics Reveals the Core Gene Toolbox for the Fungus-Insect Symbiosis.</title>
        <authorList>
            <person name="Wang Y."/>
            <person name="Stata M."/>
            <person name="Wang W."/>
            <person name="Stajich J.E."/>
            <person name="White M.M."/>
            <person name="Moncalvo J.M."/>
        </authorList>
    </citation>
    <scope>NUCLEOTIDE SEQUENCE [LARGE SCALE GENOMIC DNA]</scope>
    <source>
        <strain evidence="9 10">SWE-8-4</strain>
    </source>
</reference>
<protein>
    <recommendedName>
        <fullName evidence="6">Peptide hydrolase</fullName>
        <ecNumber evidence="6">3.4.-.-</ecNumber>
    </recommendedName>
</protein>
<dbReference type="GO" id="GO:0008235">
    <property type="term" value="F:metalloexopeptidase activity"/>
    <property type="evidence" value="ECO:0007669"/>
    <property type="project" value="InterPro"/>
</dbReference>
<dbReference type="Proteomes" id="UP000245383">
    <property type="component" value="Unassembled WGS sequence"/>
</dbReference>
<dbReference type="OrthoDB" id="10013407at2759"/>
<keyword evidence="7" id="KW-0812">Transmembrane</keyword>
<sequence>MHNQAQNLYSYKEHALKHEDIHVAKKEIVKSKFKTKFYGLVLGLVSFLLLKICIIDRVSRRELLSIDHTHIKTNNIFRHLDNFYNIAKKHNNSRSTTNGHPDVAKYVISALKKYSFCDIKTQTFKVPIWSALGPPTLELSSNNGNISFIENTDFGYHRYGGSSAAIYNKQVLHLAHGGCLITDNIGVSGKIALIEPSSNCTLFEAAFALEQAGAIGVLISTSRNAVKPSIARIRIVDWKENDPLMTIPVFSVTYSTFQSIKNTPDAKFTMIAQSEIRVVETFNTFCESRHGCRNNTIVVGAHLDSVAFGPGINDNGSGSASVLEIALKMAKFNYKPRNKIVFAWWGSEEDGLLGSRHFVRDLTLKSKKNLNISPHDLRSNSLDVKLNQIAMNLNFDMLASPNFIPFIHNGTDAPSSAQCGSIRIQKSFEQYFKLVKRNYKITDMLGGSDFLPFILNGIPAGGLLTGASEIKTEQERLEFGGMANAALDPCYHKYCDTTSNINKDALQLMSRGAAYSILKFSGSKNLRSELAKC</sequence>
<evidence type="ECO:0000256" key="4">
    <source>
        <dbReference type="ARBA" id="ARBA00022801"/>
    </source>
</evidence>
<accession>A0A2T9YDV2</accession>
<dbReference type="InterPro" id="IPR007484">
    <property type="entry name" value="Peptidase_M28"/>
</dbReference>